<reference evidence="14 15" key="1">
    <citation type="submission" date="2020-07" db="EMBL/GenBank/DDBJ databases">
        <title>Fungal Genomes of the International Space Station.</title>
        <authorList>
            <person name="Seuylemezian A."/>
            <person name="Singh N.K."/>
            <person name="Wood J."/>
            <person name="Venkateswaran K."/>
        </authorList>
    </citation>
    <scope>NUCLEOTIDE SEQUENCE [LARGE SCALE GENOMIC DNA]</scope>
    <source>
        <strain evidence="14 15">PL-B2</strain>
    </source>
</reference>
<evidence type="ECO:0000256" key="9">
    <source>
        <dbReference type="ARBA" id="ARBA00032024"/>
    </source>
</evidence>
<dbReference type="Proteomes" id="UP000769780">
    <property type="component" value="Unassembled WGS sequence"/>
</dbReference>
<evidence type="ECO:0000256" key="4">
    <source>
        <dbReference type="ARBA" id="ARBA00013014"/>
    </source>
</evidence>
<dbReference type="Pfam" id="PF08546">
    <property type="entry name" value="ApbA_C"/>
    <property type="match status" value="1"/>
</dbReference>
<dbReference type="NCBIfam" id="NF005093">
    <property type="entry name" value="PRK06522.2-4"/>
    <property type="match status" value="1"/>
</dbReference>
<evidence type="ECO:0000256" key="7">
    <source>
        <dbReference type="ARBA" id="ARBA00022857"/>
    </source>
</evidence>
<dbReference type="Pfam" id="PF02558">
    <property type="entry name" value="ApbA"/>
    <property type="match status" value="1"/>
</dbReference>
<dbReference type="InterPro" id="IPR013752">
    <property type="entry name" value="KPA_reductase"/>
</dbReference>
<dbReference type="GO" id="GO:0008677">
    <property type="term" value="F:2-dehydropantoate 2-reductase activity"/>
    <property type="evidence" value="ECO:0007669"/>
    <property type="project" value="UniProtKB-EC"/>
</dbReference>
<dbReference type="InterPro" id="IPR008927">
    <property type="entry name" value="6-PGluconate_DH-like_C_sf"/>
</dbReference>
<evidence type="ECO:0000259" key="12">
    <source>
        <dbReference type="Pfam" id="PF02558"/>
    </source>
</evidence>
<dbReference type="SUPFAM" id="SSF51735">
    <property type="entry name" value="NAD(P)-binding Rossmann-fold domains"/>
    <property type="match status" value="1"/>
</dbReference>
<feature type="domain" description="Ketopantoate reductase C-terminal" evidence="13">
    <location>
        <begin position="174"/>
        <end position="293"/>
    </location>
</feature>
<dbReference type="Gene3D" id="1.10.1040.10">
    <property type="entry name" value="N-(1-d-carboxylethyl)-l-norvaline Dehydrogenase, domain 2"/>
    <property type="match status" value="1"/>
</dbReference>
<dbReference type="RefSeq" id="WP_221873986.1">
    <property type="nucleotide sequence ID" value="NZ_JACWFH010000014.1"/>
</dbReference>
<dbReference type="InterPro" id="IPR036291">
    <property type="entry name" value="NAD(P)-bd_dom_sf"/>
</dbReference>
<evidence type="ECO:0000256" key="1">
    <source>
        <dbReference type="ARBA" id="ARBA00002919"/>
    </source>
</evidence>
<dbReference type="InterPro" id="IPR013332">
    <property type="entry name" value="KPR_N"/>
</dbReference>
<evidence type="ECO:0000256" key="8">
    <source>
        <dbReference type="ARBA" id="ARBA00023002"/>
    </source>
</evidence>
<comment type="caution">
    <text evidence="14">The sequence shown here is derived from an EMBL/GenBank/DDBJ whole genome shotgun (WGS) entry which is preliminary data.</text>
</comment>
<proteinExistence type="inferred from homology"/>
<dbReference type="InterPro" id="IPR013328">
    <property type="entry name" value="6PGD_dom2"/>
</dbReference>
<name>A0ABS7K687_9BACI</name>
<sequence>MKIGIIGAGAIGLLFSYYLSEKNQITIYTRSKRQAELIQSKGICLMDGETTNIVRVEAVPFELWTGSEDLTIITVKQYHLPTILPVLTNQINDWGSLLFLQNGMGHLKWLSELKAPRIYLGSVEHGAARLNEHTVSHNGYGLTKVAVYRGSEDHLRSLVGATQARFPISLEDDYQAILLTKLIVNCIINPLTATFQVTNGTLVSNPYYYLIVTSLFEEIVNILNIHNREEHFANVLSVCQKTTANQSSMLKDIAAGRETEIDAILGYVLEEANRKQMQAPLTHNYYNLIKGKEFKEEDFR</sequence>
<evidence type="ECO:0000256" key="2">
    <source>
        <dbReference type="ARBA" id="ARBA00004994"/>
    </source>
</evidence>
<evidence type="ECO:0000313" key="15">
    <source>
        <dbReference type="Proteomes" id="UP000769780"/>
    </source>
</evidence>
<evidence type="ECO:0000256" key="10">
    <source>
        <dbReference type="ARBA" id="ARBA00048793"/>
    </source>
</evidence>
<protein>
    <recommendedName>
        <fullName evidence="5 11">2-dehydropantoate 2-reductase</fullName>
        <ecNumber evidence="4 11">1.1.1.169</ecNumber>
    </recommendedName>
    <alternativeName>
        <fullName evidence="9 11">Ketopantoate reductase</fullName>
    </alternativeName>
</protein>
<dbReference type="PANTHER" id="PTHR43765:SF2">
    <property type="entry name" value="2-DEHYDROPANTOATE 2-REDUCTASE"/>
    <property type="match status" value="1"/>
</dbReference>
<evidence type="ECO:0000313" key="14">
    <source>
        <dbReference type="EMBL" id="MBY0097773.1"/>
    </source>
</evidence>
<evidence type="ECO:0000256" key="3">
    <source>
        <dbReference type="ARBA" id="ARBA00007870"/>
    </source>
</evidence>
<comment type="similarity">
    <text evidence="3 11">Belongs to the ketopantoate reductase family.</text>
</comment>
<evidence type="ECO:0000256" key="5">
    <source>
        <dbReference type="ARBA" id="ARBA00019465"/>
    </source>
</evidence>
<dbReference type="NCBIfam" id="TIGR00745">
    <property type="entry name" value="apbA_panE"/>
    <property type="match status" value="1"/>
</dbReference>
<keyword evidence="6 11" id="KW-0566">Pantothenate biosynthesis</keyword>
<dbReference type="EMBL" id="JACWFH010000014">
    <property type="protein sequence ID" value="MBY0097773.1"/>
    <property type="molecule type" value="Genomic_DNA"/>
</dbReference>
<gene>
    <name evidence="14" type="ORF">H0185_13285</name>
</gene>
<keyword evidence="15" id="KW-1185">Reference proteome</keyword>
<dbReference type="SUPFAM" id="SSF48179">
    <property type="entry name" value="6-phosphogluconate dehydrogenase C-terminal domain-like"/>
    <property type="match status" value="1"/>
</dbReference>
<evidence type="ECO:0000259" key="13">
    <source>
        <dbReference type="Pfam" id="PF08546"/>
    </source>
</evidence>
<feature type="domain" description="Ketopantoate reductase N-terminal" evidence="12">
    <location>
        <begin position="3"/>
        <end position="148"/>
    </location>
</feature>
<keyword evidence="7 11" id="KW-0521">NADP</keyword>
<dbReference type="InterPro" id="IPR050838">
    <property type="entry name" value="Ketopantoate_reductase"/>
</dbReference>
<organism evidence="14 15">
    <name type="scientific">Mesobacillus maritimus</name>
    <dbReference type="NCBI Taxonomy" id="1643336"/>
    <lineage>
        <taxon>Bacteria</taxon>
        <taxon>Bacillati</taxon>
        <taxon>Bacillota</taxon>
        <taxon>Bacilli</taxon>
        <taxon>Bacillales</taxon>
        <taxon>Bacillaceae</taxon>
        <taxon>Mesobacillus</taxon>
    </lineage>
</organism>
<comment type="pathway">
    <text evidence="2 11">Cofactor biosynthesis; (R)-pantothenate biosynthesis; (R)-pantoate from 3-methyl-2-oxobutanoate: step 2/2.</text>
</comment>
<accession>A0ABS7K687</accession>
<dbReference type="PANTHER" id="PTHR43765">
    <property type="entry name" value="2-DEHYDROPANTOATE 2-REDUCTASE-RELATED"/>
    <property type="match status" value="1"/>
</dbReference>
<dbReference type="InterPro" id="IPR003710">
    <property type="entry name" value="ApbA"/>
</dbReference>
<comment type="catalytic activity">
    <reaction evidence="10 11">
        <text>(R)-pantoate + NADP(+) = 2-dehydropantoate + NADPH + H(+)</text>
        <dbReference type="Rhea" id="RHEA:16233"/>
        <dbReference type="ChEBI" id="CHEBI:11561"/>
        <dbReference type="ChEBI" id="CHEBI:15378"/>
        <dbReference type="ChEBI" id="CHEBI:15980"/>
        <dbReference type="ChEBI" id="CHEBI:57783"/>
        <dbReference type="ChEBI" id="CHEBI:58349"/>
        <dbReference type="EC" id="1.1.1.169"/>
    </reaction>
</comment>
<evidence type="ECO:0000256" key="6">
    <source>
        <dbReference type="ARBA" id="ARBA00022655"/>
    </source>
</evidence>
<dbReference type="EC" id="1.1.1.169" evidence="4 11"/>
<evidence type="ECO:0000256" key="11">
    <source>
        <dbReference type="RuleBase" id="RU362068"/>
    </source>
</evidence>
<keyword evidence="8 11" id="KW-0560">Oxidoreductase</keyword>
<dbReference type="Gene3D" id="3.40.50.720">
    <property type="entry name" value="NAD(P)-binding Rossmann-like Domain"/>
    <property type="match status" value="1"/>
</dbReference>
<comment type="function">
    <text evidence="1 11">Catalyzes the NADPH-dependent reduction of ketopantoate into pantoic acid.</text>
</comment>